<dbReference type="Gene3D" id="1.10.510.10">
    <property type="entry name" value="Transferase(Phosphotransferase) domain 1"/>
    <property type="match status" value="1"/>
</dbReference>
<keyword evidence="4 18" id="KW-0808">Transferase</keyword>
<keyword evidence="7" id="KW-0430">Lectin</keyword>
<dbReference type="PROSITE" id="PS50948">
    <property type="entry name" value="PAN"/>
    <property type="match status" value="1"/>
</dbReference>
<comment type="subcellular location">
    <subcellularLocation>
        <location evidence="1">Membrane</location>
        <topology evidence="1">Single-pass type I membrane protein</topology>
    </subcellularLocation>
</comment>
<evidence type="ECO:0000256" key="3">
    <source>
        <dbReference type="ARBA" id="ARBA00022536"/>
    </source>
</evidence>
<dbReference type="PROSITE" id="PS50927">
    <property type="entry name" value="BULB_LECTIN"/>
    <property type="match status" value="1"/>
</dbReference>
<evidence type="ECO:0000256" key="19">
    <source>
        <dbReference type="PROSITE-ProRule" id="PRU10141"/>
    </source>
</evidence>
<feature type="transmembrane region" description="Helical" evidence="20">
    <location>
        <begin position="426"/>
        <end position="450"/>
    </location>
</feature>
<keyword evidence="13" id="KW-1015">Disulfide bond</keyword>
<keyword evidence="26" id="KW-1185">Reference proteome</keyword>
<comment type="catalytic activity">
    <reaction evidence="17 18">
        <text>L-seryl-[protein] + ATP = O-phospho-L-seryl-[protein] + ADP + H(+)</text>
        <dbReference type="Rhea" id="RHEA:17989"/>
        <dbReference type="Rhea" id="RHEA-COMP:9863"/>
        <dbReference type="Rhea" id="RHEA-COMP:11604"/>
        <dbReference type="ChEBI" id="CHEBI:15378"/>
        <dbReference type="ChEBI" id="CHEBI:29999"/>
        <dbReference type="ChEBI" id="CHEBI:30616"/>
        <dbReference type="ChEBI" id="CHEBI:83421"/>
        <dbReference type="ChEBI" id="CHEBI:456216"/>
        <dbReference type="EC" id="2.7.11.1"/>
    </reaction>
</comment>
<dbReference type="EC" id="2.7.11.1" evidence="18"/>
<evidence type="ECO:0000256" key="13">
    <source>
        <dbReference type="ARBA" id="ARBA00023157"/>
    </source>
</evidence>
<comment type="similarity">
    <text evidence="18">Belongs to the protein kinase superfamily. Ser/Thr protein kinase family.</text>
</comment>
<feature type="binding site" evidence="19">
    <location>
        <position position="518"/>
    </location>
    <ligand>
        <name>ATP</name>
        <dbReference type="ChEBI" id="CHEBI:30616"/>
    </ligand>
</feature>
<keyword evidence="10 18" id="KW-0067">ATP-binding</keyword>
<evidence type="ECO:0000256" key="15">
    <source>
        <dbReference type="ARBA" id="ARBA00023180"/>
    </source>
</evidence>
<gene>
    <name evidence="25" type="ORF">FNV43_RR18843</name>
</gene>
<dbReference type="InterPro" id="IPR008271">
    <property type="entry name" value="Ser/Thr_kinase_AS"/>
</dbReference>
<dbReference type="FunFam" id="3.30.200.20:FF:000059">
    <property type="entry name" value="S-receptor-like serine/threonine-protein kinase"/>
    <property type="match status" value="1"/>
</dbReference>
<accession>A0A8K0GW05</accession>
<dbReference type="InterPro" id="IPR051343">
    <property type="entry name" value="G-type_lectin_kinases/EP1-like"/>
</dbReference>
<dbReference type="PIRSF" id="PIRSF000641">
    <property type="entry name" value="SRK"/>
    <property type="match status" value="1"/>
</dbReference>
<keyword evidence="8 18" id="KW-0547">Nucleotide-binding</keyword>
<sequence length="773" mass="86475">MASIILLFLLASESIIIAAQQRQSNIIPGSSLTPITNSSWLSDSGLYAFGFYKQGNGYAVGIFLAGTPQKTVAWTAKRDGHPVSQNSTLLFTNDGRLVLQSSTQRQDYNIGDPLRLASSASMLDSGNFVLYNSSRSIIWQSFDHPTDTLLQSQRLLPGKQLVSSVSKSDHSTGKFRLKMQQDGNLVQYPVNTTDIAQYSYYTSWTAGTGPGVTLNLDAGGHLYLLHATNIIIKNLTDGEKSTKEAIYVVRIDSDGIFRVYSYTSGTWSIEWSSSLNRCDPMGVCGVNSFCVPNGGQAYDCICLPGSKIVNKGNWTAGCEKISDADGCANNESFIYAIQELKNTTWDYSPYSIMSLSEKKDCEQACLEDCNCDAAFFYQDGSCRMQRLPLKYVRQRDPRTALIKVATAKYNTSHRFVPKEEKEKIRMGILIIGVSLAAFGLVMLVIAVVLLRKGYIWAYAMIMPKGDAKLDEDLGPRSYSYFELERMTEGFKEEIGRGAFGTVYKGVILNNTQKVVAVKRLDKVLRDGEIEFQTEMKVIGKTHHRNLVRLIGFCVDGPNRLLVYEYMSNGSLADTLFAPKTPPPWDKRMKIAHNIARGILYLHEECMNQIIHCDIKPQNILMDENGCAKISDFGLAKLLQPDQTRTFTDIRGTRGYVAPEWHRKLAITAKADVYSFGIVLLEIICCRRGVDWNLPEEEAILDEWVCRCFENGELGQLVGDEEIDIQHFERMIKVGLWCIQYESSLRPTIKMVLLMLEGLLDVPIPPVSSSWSVI</sequence>
<proteinExistence type="inferred from homology"/>
<feature type="domain" description="Apple" evidence="24">
    <location>
        <begin position="327"/>
        <end position="406"/>
    </location>
</feature>
<dbReference type="CDD" id="cd00028">
    <property type="entry name" value="B_lectin"/>
    <property type="match status" value="1"/>
</dbReference>
<dbReference type="PROSITE" id="PS00108">
    <property type="entry name" value="PROTEIN_KINASE_ST"/>
    <property type="match status" value="1"/>
</dbReference>
<dbReference type="EMBL" id="VOIH02000008">
    <property type="protein sequence ID" value="KAF3440559.1"/>
    <property type="molecule type" value="Genomic_DNA"/>
</dbReference>
<dbReference type="GO" id="GO:0016020">
    <property type="term" value="C:membrane"/>
    <property type="evidence" value="ECO:0007669"/>
    <property type="project" value="UniProtKB-SubCell"/>
</dbReference>
<dbReference type="FunFam" id="1.10.510.10:FF:000237">
    <property type="entry name" value="G-type lectin S-receptor-like serine/threonine-protein kinase"/>
    <property type="match status" value="1"/>
</dbReference>
<evidence type="ECO:0000256" key="7">
    <source>
        <dbReference type="ARBA" id="ARBA00022734"/>
    </source>
</evidence>
<dbReference type="Gene3D" id="3.30.200.20">
    <property type="entry name" value="Phosphorylase Kinase, domain 1"/>
    <property type="match status" value="1"/>
</dbReference>
<dbReference type="GO" id="GO:0030246">
    <property type="term" value="F:carbohydrate binding"/>
    <property type="evidence" value="ECO:0007669"/>
    <property type="project" value="UniProtKB-KW"/>
</dbReference>
<evidence type="ECO:0000256" key="5">
    <source>
        <dbReference type="ARBA" id="ARBA00022692"/>
    </source>
</evidence>
<dbReference type="CDD" id="cd14066">
    <property type="entry name" value="STKc_IRAK"/>
    <property type="match status" value="1"/>
</dbReference>
<dbReference type="PANTHER" id="PTHR47976">
    <property type="entry name" value="G-TYPE LECTIN S-RECEPTOR-LIKE SERINE/THREONINE-PROTEIN KINASE SD2-5"/>
    <property type="match status" value="1"/>
</dbReference>
<dbReference type="Pfam" id="PF01453">
    <property type="entry name" value="B_lectin"/>
    <property type="match status" value="1"/>
</dbReference>
<evidence type="ECO:0000256" key="12">
    <source>
        <dbReference type="ARBA" id="ARBA00023136"/>
    </source>
</evidence>
<dbReference type="InterPro" id="IPR011009">
    <property type="entry name" value="Kinase-like_dom_sf"/>
</dbReference>
<evidence type="ECO:0000313" key="25">
    <source>
        <dbReference type="EMBL" id="KAF3440559.1"/>
    </source>
</evidence>
<feature type="chain" id="PRO_5035454940" description="Receptor-like serine/threonine-protein kinase" evidence="21">
    <location>
        <begin position="20"/>
        <end position="773"/>
    </location>
</feature>
<comment type="caution">
    <text evidence="25">The sequence shown here is derived from an EMBL/GenBank/DDBJ whole genome shotgun (WGS) entry which is preliminary data.</text>
</comment>
<evidence type="ECO:0000256" key="10">
    <source>
        <dbReference type="ARBA" id="ARBA00022840"/>
    </source>
</evidence>
<keyword evidence="5 20" id="KW-0812">Transmembrane</keyword>
<dbReference type="PROSITE" id="PS00107">
    <property type="entry name" value="PROTEIN_KINASE_ATP"/>
    <property type="match status" value="1"/>
</dbReference>
<keyword evidence="14" id="KW-0675">Receptor</keyword>
<evidence type="ECO:0000256" key="8">
    <source>
        <dbReference type="ARBA" id="ARBA00022741"/>
    </source>
</evidence>
<evidence type="ECO:0000256" key="11">
    <source>
        <dbReference type="ARBA" id="ARBA00022989"/>
    </source>
</evidence>
<dbReference type="FunFam" id="2.90.10.10:FF:000026">
    <property type="entry name" value="Serine/threonine-protein kinase"/>
    <property type="match status" value="1"/>
</dbReference>
<dbReference type="InterPro" id="IPR000719">
    <property type="entry name" value="Prot_kinase_dom"/>
</dbReference>
<dbReference type="SUPFAM" id="SSF51110">
    <property type="entry name" value="alpha-D-mannose-specific plant lectins"/>
    <property type="match status" value="2"/>
</dbReference>
<evidence type="ECO:0000256" key="20">
    <source>
        <dbReference type="SAM" id="Phobius"/>
    </source>
</evidence>
<comment type="catalytic activity">
    <reaction evidence="16 18">
        <text>L-threonyl-[protein] + ATP = O-phospho-L-threonyl-[protein] + ADP + H(+)</text>
        <dbReference type="Rhea" id="RHEA:46608"/>
        <dbReference type="Rhea" id="RHEA-COMP:11060"/>
        <dbReference type="Rhea" id="RHEA-COMP:11605"/>
        <dbReference type="ChEBI" id="CHEBI:15378"/>
        <dbReference type="ChEBI" id="CHEBI:30013"/>
        <dbReference type="ChEBI" id="CHEBI:30616"/>
        <dbReference type="ChEBI" id="CHEBI:61977"/>
        <dbReference type="ChEBI" id="CHEBI:456216"/>
        <dbReference type="EC" id="2.7.11.1"/>
    </reaction>
</comment>
<organism evidence="25 26">
    <name type="scientific">Rhamnella rubrinervis</name>
    <dbReference type="NCBI Taxonomy" id="2594499"/>
    <lineage>
        <taxon>Eukaryota</taxon>
        <taxon>Viridiplantae</taxon>
        <taxon>Streptophyta</taxon>
        <taxon>Embryophyta</taxon>
        <taxon>Tracheophyta</taxon>
        <taxon>Spermatophyta</taxon>
        <taxon>Magnoliopsida</taxon>
        <taxon>eudicotyledons</taxon>
        <taxon>Gunneridae</taxon>
        <taxon>Pentapetalae</taxon>
        <taxon>rosids</taxon>
        <taxon>fabids</taxon>
        <taxon>Rosales</taxon>
        <taxon>Rhamnaceae</taxon>
        <taxon>rhamnoid group</taxon>
        <taxon>Rhamneae</taxon>
        <taxon>Rhamnella</taxon>
    </lineage>
</organism>
<dbReference type="InterPro" id="IPR024171">
    <property type="entry name" value="SRK-like_kinase"/>
</dbReference>
<keyword evidence="15" id="KW-0325">Glycoprotein</keyword>
<dbReference type="Pfam" id="PF00069">
    <property type="entry name" value="Pkinase"/>
    <property type="match status" value="1"/>
</dbReference>
<dbReference type="SMART" id="SM00220">
    <property type="entry name" value="S_TKc"/>
    <property type="match status" value="1"/>
</dbReference>
<name>A0A8K0GW05_9ROSA</name>
<keyword evidence="6 21" id="KW-0732">Signal</keyword>
<dbReference type="GO" id="GO:0005524">
    <property type="term" value="F:ATP binding"/>
    <property type="evidence" value="ECO:0007669"/>
    <property type="project" value="UniProtKB-UniRule"/>
</dbReference>
<keyword evidence="12 20" id="KW-0472">Membrane</keyword>
<dbReference type="GO" id="GO:0004674">
    <property type="term" value="F:protein serine/threonine kinase activity"/>
    <property type="evidence" value="ECO:0007669"/>
    <property type="project" value="UniProtKB-KW"/>
</dbReference>
<keyword evidence="3" id="KW-0245">EGF-like domain</keyword>
<evidence type="ECO:0000256" key="4">
    <source>
        <dbReference type="ARBA" id="ARBA00022679"/>
    </source>
</evidence>
<keyword evidence="11 20" id="KW-1133">Transmembrane helix</keyword>
<dbReference type="PANTHER" id="PTHR47976:SF7">
    <property type="entry name" value="RECEPTOR-LIKE SERINE_THREONINE-PROTEIN KINASE"/>
    <property type="match status" value="1"/>
</dbReference>
<evidence type="ECO:0000256" key="6">
    <source>
        <dbReference type="ARBA" id="ARBA00022729"/>
    </source>
</evidence>
<dbReference type="Gene3D" id="2.90.10.10">
    <property type="entry name" value="Bulb-type lectin domain"/>
    <property type="match status" value="2"/>
</dbReference>
<dbReference type="OrthoDB" id="758220at2759"/>
<evidence type="ECO:0000256" key="1">
    <source>
        <dbReference type="ARBA" id="ARBA00004479"/>
    </source>
</evidence>
<feature type="signal peptide" evidence="21">
    <location>
        <begin position="1"/>
        <end position="19"/>
    </location>
</feature>
<evidence type="ECO:0000256" key="16">
    <source>
        <dbReference type="ARBA" id="ARBA00047899"/>
    </source>
</evidence>
<feature type="domain" description="Bulb-type lectin" evidence="23">
    <location>
        <begin position="26"/>
        <end position="143"/>
    </location>
</feature>
<evidence type="ECO:0000259" key="23">
    <source>
        <dbReference type="PROSITE" id="PS50927"/>
    </source>
</evidence>
<evidence type="ECO:0000259" key="24">
    <source>
        <dbReference type="PROSITE" id="PS50948"/>
    </source>
</evidence>
<feature type="domain" description="Protein kinase" evidence="22">
    <location>
        <begin position="488"/>
        <end position="759"/>
    </location>
</feature>
<evidence type="ECO:0000256" key="14">
    <source>
        <dbReference type="ARBA" id="ARBA00023170"/>
    </source>
</evidence>
<keyword evidence="9 18" id="KW-0418">Kinase</keyword>
<evidence type="ECO:0000256" key="21">
    <source>
        <dbReference type="SAM" id="SignalP"/>
    </source>
</evidence>
<evidence type="ECO:0000259" key="22">
    <source>
        <dbReference type="PROSITE" id="PS50011"/>
    </source>
</evidence>
<dbReference type="InterPro" id="IPR003609">
    <property type="entry name" value="Pan_app"/>
</dbReference>
<protein>
    <recommendedName>
        <fullName evidence="18">Receptor-like serine/threonine-protein kinase</fullName>
        <ecNumber evidence="18">2.7.11.1</ecNumber>
    </recommendedName>
</protein>
<dbReference type="InterPro" id="IPR001480">
    <property type="entry name" value="Bulb-type_lectin_dom"/>
</dbReference>
<evidence type="ECO:0000256" key="2">
    <source>
        <dbReference type="ARBA" id="ARBA00022527"/>
    </source>
</evidence>
<evidence type="ECO:0000256" key="18">
    <source>
        <dbReference type="PIRNR" id="PIRNR000641"/>
    </source>
</evidence>
<evidence type="ECO:0000256" key="17">
    <source>
        <dbReference type="ARBA" id="ARBA00048679"/>
    </source>
</evidence>
<dbReference type="SMART" id="SM00108">
    <property type="entry name" value="B_lectin"/>
    <property type="match status" value="1"/>
</dbReference>
<evidence type="ECO:0000256" key="9">
    <source>
        <dbReference type="ARBA" id="ARBA00022777"/>
    </source>
</evidence>
<dbReference type="AlphaFoldDB" id="A0A8K0GW05"/>
<dbReference type="Proteomes" id="UP000796880">
    <property type="component" value="Unassembled WGS sequence"/>
</dbReference>
<keyword evidence="2 18" id="KW-0723">Serine/threonine-protein kinase</keyword>
<dbReference type="SUPFAM" id="SSF56112">
    <property type="entry name" value="Protein kinase-like (PK-like)"/>
    <property type="match status" value="1"/>
</dbReference>
<dbReference type="InterPro" id="IPR017441">
    <property type="entry name" value="Protein_kinase_ATP_BS"/>
</dbReference>
<dbReference type="PROSITE" id="PS50011">
    <property type="entry name" value="PROTEIN_KINASE_DOM"/>
    <property type="match status" value="1"/>
</dbReference>
<reference evidence="25" key="1">
    <citation type="submission" date="2020-03" db="EMBL/GenBank/DDBJ databases">
        <title>A high-quality chromosome-level genome assembly of a woody plant with both climbing and erect habits, Rhamnella rubrinervis.</title>
        <authorList>
            <person name="Lu Z."/>
            <person name="Yang Y."/>
            <person name="Zhu X."/>
            <person name="Sun Y."/>
        </authorList>
    </citation>
    <scope>NUCLEOTIDE SEQUENCE</scope>
    <source>
        <strain evidence="25">BYM</strain>
        <tissue evidence="25">Leaf</tissue>
    </source>
</reference>
<evidence type="ECO:0000313" key="26">
    <source>
        <dbReference type="Proteomes" id="UP000796880"/>
    </source>
</evidence>
<dbReference type="InterPro" id="IPR036426">
    <property type="entry name" value="Bulb-type_lectin_dom_sf"/>
</dbReference>